<evidence type="ECO:0000313" key="2">
    <source>
        <dbReference type="Proteomes" id="UP000279446"/>
    </source>
</evidence>
<comment type="caution">
    <text evidence="1">The sequence shown here is derived from an EMBL/GenBank/DDBJ whole genome shotgun (WGS) entry which is preliminary data.</text>
</comment>
<gene>
    <name evidence="1" type="ORF">EJP82_01065</name>
</gene>
<evidence type="ECO:0000313" key="1">
    <source>
        <dbReference type="EMBL" id="RUT48788.1"/>
    </source>
</evidence>
<dbReference type="Proteomes" id="UP000279446">
    <property type="component" value="Unassembled WGS sequence"/>
</dbReference>
<reference evidence="1 2" key="1">
    <citation type="submission" date="2018-12" db="EMBL/GenBank/DDBJ databases">
        <authorList>
            <person name="Sun L."/>
            <person name="Chen Z."/>
        </authorList>
    </citation>
    <scope>NUCLEOTIDE SEQUENCE [LARGE SCALE GENOMIC DNA]</scope>
    <source>
        <strain evidence="1 2">DSM 15890</strain>
    </source>
</reference>
<accession>A0A3S1BSX6</accession>
<protein>
    <submittedName>
        <fullName evidence="1">Uncharacterized protein</fullName>
    </submittedName>
</protein>
<dbReference type="EMBL" id="RZNY01000001">
    <property type="protein sequence ID" value="RUT48788.1"/>
    <property type="molecule type" value="Genomic_DNA"/>
</dbReference>
<dbReference type="OrthoDB" id="2663200at2"/>
<proteinExistence type="predicted"/>
<dbReference type="AlphaFoldDB" id="A0A3S1BSX6"/>
<keyword evidence="2" id="KW-1185">Reference proteome</keyword>
<name>A0A3S1BSX6_9BACL</name>
<organism evidence="1 2">
    <name type="scientific">Paenibacillus anaericanus</name>
    <dbReference type="NCBI Taxonomy" id="170367"/>
    <lineage>
        <taxon>Bacteria</taxon>
        <taxon>Bacillati</taxon>
        <taxon>Bacillota</taxon>
        <taxon>Bacilli</taxon>
        <taxon>Bacillales</taxon>
        <taxon>Paenibacillaceae</taxon>
        <taxon>Paenibacillus</taxon>
    </lineage>
</organism>
<sequence length="64" mass="7543">MIEVEDNPLPPSPKGEPVLNGMYYERSTDKFVSFVLGRRFYEEPAKGCTHLKEWQNRIKKERSI</sequence>